<protein>
    <submittedName>
        <fullName evidence="1">DUF5098 domain-containing protein</fullName>
    </submittedName>
</protein>
<reference evidence="1" key="1">
    <citation type="submission" date="2021-05" db="EMBL/GenBank/DDBJ databases">
        <title>Encephalitozoon hellem ATCC 50604 Complete Genome.</title>
        <authorList>
            <person name="Mascarenhas dos Santos A.C."/>
            <person name="Julian A.T."/>
            <person name="Pombert J.-F."/>
        </authorList>
    </citation>
    <scope>NUCLEOTIDE SEQUENCE</scope>
    <source>
        <strain evidence="1">ATCC 50604</strain>
    </source>
</reference>
<dbReference type="OrthoDB" id="2193759at2759"/>
<evidence type="ECO:0000313" key="4">
    <source>
        <dbReference type="Proteomes" id="UP001217963"/>
    </source>
</evidence>
<evidence type="ECO:0000313" key="3">
    <source>
        <dbReference type="Proteomes" id="UP001059546"/>
    </source>
</evidence>
<reference evidence="2 4" key="2">
    <citation type="submission" date="2023-02" db="EMBL/GenBank/DDBJ databases">
        <title>Encephalitozoon hellem ATCC 50451 complete genome.</title>
        <authorList>
            <person name="Mascarenhas dos Santos A.C."/>
            <person name="Julian A.T."/>
            <person name="Pombert J.-F."/>
        </authorList>
    </citation>
    <scope>NUCLEOTIDE SEQUENCE [LARGE SCALE GENOMIC DNA]</scope>
    <source>
        <strain evidence="2 4">ATCC 50451</strain>
    </source>
</reference>
<accession>A0A9Q9F8J7</accession>
<dbReference type="InterPro" id="IPR031505">
    <property type="entry name" value="DUF5098"/>
</dbReference>
<evidence type="ECO:0000313" key="1">
    <source>
        <dbReference type="EMBL" id="UTX42366.1"/>
    </source>
</evidence>
<dbReference type="EMBL" id="CP119062">
    <property type="protein sequence ID" value="WEL37808.1"/>
    <property type="molecule type" value="Genomic_DNA"/>
</dbReference>
<keyword evidence="4" id="KW-1185">Reference proteome</keyword>
<evidence type="ECO:0000313" key="2">
    <source>
        <dbReference type="EMBL" id="WEL37808.1"/>
    </source>
</evidence>
<dbReference type="AlphaFoldDB" id="A0A9Q9F8J7"/>
<dbReference type="Pfam" id="PF17023">
    <property type="entry name" value="DUF5098"/>
    <property type="match status" value="1"/>
</dbReference>
<dbReference type="Proteomes" id="UP001217963">
    <property type="component" value="Chromosome I"/>
</dbReference>
<sequence>MEDVENIKASYKMLKCKCVYLKSYLEHIITVSKRSSDLLFRALQIPRDTAWNDPLLMHCIEMSEKQRAVFDEAGVLYAEMLFKELDGLITTIVNDIRMIEEEVRTISEKPAEGLKELRAARNKHMEAWTHGKHDPWLTELGLKRAVKKVLLMDDEANHLMHSKIGVFATSLQGAGERFKETLMSFVRIQRQKYQKLRDSTDVEMKGYDEIDRFFDTVSESPKEMRVETKKEEKLKEKVDSSFETFVEGISKELIGKGITVRKNLEVSKSSVCKVKKGYTGDWITAYVVVTSTGYAHFFDIWGLLNEAEDLKNAVERLNGGAGKGLISIFDANKPKSEPGEDRMVFEVNARIGELVETFSGPTTSIYLNDNIYELDREKRQISVCNKHQNGFASFFGVSEVKIKLFTLSNAIEIFHAFKNRNLPEENVVDFSESPENVIDEGIGFKVLLQEENPWVSG</sequence>
<organism evidence="1 3">
    <name type="scientific">Encephalitozoon hellem</name>
    <name type="common">Microsporidian parasite</name>
    <dbReference type="NCBI Taxonomy" id="27973"/>
    <lineage>
        <taxon>Eukaryota</taxon>
        <taxon>Fungi</taxon>
        <taxon>Fungi incertae sedis</taxon>
        <taxon>Microsporidia</taxon>
        <taxon>Unikaryonidae</taxon>
        <taxon>Encephalitozoon</taxon>
    </lineage>
</organism>
<gene>
    <name evidence="1" type="ORF">GPU96_01g00680</name>
    <name evidence="2" type="ORF">PFJ87_01g00610</name>
</gene>
<dbReference type="Proteomes" id="UP001059546">
    <property type="component" value="Chromosome I"/>
</dbReference>
<proteinExistence type="predicted"/>
<dbReference type="EMBL" id="CP075147">
    <property type="protein sequence ID" value="UTX42366.1"/>
    <property type="molecule type" value="Genomic_DNA"/>
</dbReference>
<name>A0A9Q9F8J7_ENCHE</name>